<protein>
    <submittedName>
        <fullName evidence="2">Uncharacterized protein</fullName>
    </submittedName>
</protein>
<name>A0A7S4RVX3_9STRA</name>
<organism evidence="2">
    <name type="scientific">Ditylum brightwellii</name>
    <dbReference type="NCBI Taxonomy" id="49249"/>
    <lineage>
        <taxon>Eukaryota</taxon>
        <taxon>Sar</taxon>
        <taxon>Stramenopiles</taxon>
        <taxon>Ochrophyta</taxon>
        <taxon>Bacillariophyta</taxon>
        <taxon>Mediophyceae</taxon>
        <taxon>Lithodesmiophycidae</taxon>
        <taxon>Lithodesmiales</taxon>
        <taxon>Lithodesmiaceae</taxon>
        <taxon>Ditylum</taxon>
    </lineage>
</organism>
<evidence type="ECO:0000256" key="1">
    <source>
        <dbReference type="SAM" id="MobiDB-lite"/>
    </source>
</evidence>
<reference evidence="2" key="1">
    <citation type="submission" date="2021-01" db="EMBL/GenBank/DDBJ databases">
        <authorList>
            <person name="Corre E."/>
            <person name="Pelletier E."/>
            <person name="Niang G."/>
            <person name="Scheremetjew M."/>
            <person name="Finn R."/>
            <person name="Kale V."/>
            <person name="Holt S."/>
            <person name="Cochrane G."/>
            <person name="Meng A."/>
            <person name="Brown T."/>
            <person name="Cohen L."/>
        </authorList>
    </citation>
    <scope>NUCLEOTIDE SEQUENCE</scope>
    <source>
        <strain evidence="2">GSO104</strain>
    </source>
</reference>
<feature type="region of interest" description="Disordered" evidence="1">
    <location>
        <begin position="293"/>
        <end position="320"/>
    </location>
</feature>
<accession>A0A7S4RVX3</accession>
<dbReference type="EMBL" id="HBNS01031342">
    <property type="protein sequence ID" value="CAE4625636.1"/>
    <property type="molecule type" value="Transcribed_RNA"/>
</dbReference>
<feature type="compositionally biased region" description="Low complexity" evidence="1">
    <location>
        <begin position="301"/>
        <end position="310"/>
    </location>
</feature>
<evidence type="ECO:0000313" key="2">
    <source>
        <dbReference type="EMBL" id="CAE4625636.1"/>
    </source>
</evidence>
<feature type="region of interest" description="Disordered" evidence="1">
    <location>
        <begin position="37"/>
        <end position="75"/>
    </location>
</feature>
<dbReference type="AlphaFoldDB" id="A0A7S4RVX3"/>
<gene>
    <name evidence="2" type="ORF">DBRI00130_LOCUS24582</name>
</gene>
<feature type="region of interest" description="Disordered" evidence="1">
    <location>
        <begin position="232"/>
        <end position="253"/>
    </location>
</feature>
<feature type="compositionally biased region" description="Acidic residues" evidence="1">
    <location>
        <begin position="311"/>
        <end position="320"/>
    </location>
</feature>
<proteinExistence type="predicted"/>
<sequence length="320" mass="35667">MTAIARYTAPMRGEEDNISSSISYECHPSVVFYEIMSQDGMLSDDEDDESEDESDDDELNVVSPSSQRPWQDRPQNNVYSDIINREISAVGCDFPGGIRGFLSRVASELSLSSVFEDTPLEESCLEDEPTQINRPRQNRLSAISMFERRAIDKGIKAGKITRTMSLNMRAGHNTPPRTSSFSFRNNRLSSFLSIDENTVEDCHNQNFQADTLLTSSQDNQNRSVAASRIGHSLLEAPLPKQKRSSTRPATAKHINKLEVPDISSMLNDLREFTSNLKAADAHAIRKQRESEFTIDTVTMTSSEDSANAASEESEEEGKQG</sequence>
<feature type="compositionally biased region" description="Acidic residues" evidence="1">
    <location>
        <begin position="42"/>
        <end position="59"/>
    </location>
</feature>
<feature type="compositionally biased region" description="Polar residues" evidence="1">
    <location>
        <begin position="62"/>
        <end position="75"/>
    </location>
</feature>